<evidence type="ECO:0000313" key="3">
    <source>
        <dbReference type="Proteomes" id="UP000184517"/>
    </source>
</evidence>
<feature type="non-terminal residue" evidence="2">
    <location>
        <position position="1"/>
    </location>
</feature>
<feature type="domain" description="YDG" evidence="1">
    <location>
        <begin position="1"/>
        <end position="66"/>
    </location>
</feature>
<dbReference type="EMBL" id="FQVF01000035">
    <property type="protein sequence ID" value="SHG86791.1"/>
    <property type="molecule type" value="Genomic_DNA"/>
</dbReference>
<reference evidence="3" key="1">
    <citation type="submission" date="2016-11" db="EMBL/GenBank/DDBJ databases">
        <authorList>
            <person name="Varghese N."/>
            <person name="Submissions S."/>
        </authorList>
    </citation>
    <scope>NUCLEOTIDE SEQUENCE [LARGE SCALE GENOMIC DNA]</scope>
    <source>
        <strain evidence="3">DSM 16579</strain>
    </source>
</reference>
<evidence type="ECO:0000313" key="2">
    <source>
        <dbReference type="EMBL" id="SHG86791.1"/>
    </source>
</evidence>
<organism evidence="2 3">
    <name type="scientific">Marinomonas polaris DSM 16579</name>
    <dbReference type="NCBI Taxonomy" id="1122206"/>
    <lineage>
        <taxon>Bacteria</taxon>
        <taxon>Pseudomonadati</taxon>
        <taxon>Pseudomonadota</taxon>
        <taxon>Gammaproteobacteria</taxon>
        <taxon>Oceanospirillales</taxon>
        <taxon>Oceanospirillaceae</taxon>
        <taxon>Marinomonas</taxon>
    </lineage>
</organism>
<dbReference type="RefSeq" id="WP_175550814.1">
    <property type="nucleotide sequence ID" value="NZ_FQVF01000035.1"/>
</dbReference>
<proteinExistence type="predicted"/>
<sequence length="127" mass="13268">YDGNTTATLDTSGTGFTGMVSGDDLTVASASGSFTDNNYGTNKMVSIFNIRLGGADASNYILANTSAVSAADILPVNAPIYSSTNELPVDWLTPSSETLNTTQDLIQTNRMSVNTDKGATLLFEGEL</sequence>
<protein>
    <recommendedName>
        <fullName evidence="1">YDG domain-containing protein</fullName>
    </recommendedName>
</protein>
<keyword evidence="3" id="KW-1185">Reference proteome</keyword>
<dbReference type="Proteomes" id="UP000184517">
    <property type="component" value="Unassembled WGS sequence"/>
</dbReference>
<evidence type="ECO:0000259" key="1">
    <source>
        <dbReference type="Pfam" id="PF18657"/>
    </source>
</evidence>
<dbReference type="InterPro" id="IPR041248">
    <property type="entry name" value="YDG"/>
</dbReference>
<dbReference type="Pfam" id="PF18657">
    <property type="entry name" value="YDG"/>
    <property type="match status" value="1"/>
</dbReference>
<dbReference type="AlphaFoldDB" id="A0A1M5NBC2"/>
<gene>
    <name evidence="2" type="ORF">SAMN02745753_04626</name>
</gene>
<name>A0A1M5NBC2_9GAMM</name>
<accession>A0A1M5NBC2</accession>